<evidence type="ECO:0000313" key="2">
    <source>
        <dbReference type="EMBL" id="KAK3261526.1"/>
    </source>
</evidence>
<evidence type="ECO:0000256" key="1">
    <source>
        <dbReference type="SAM" id="MobiDB-lite"/>
    </source>
</evidence>
<evidence type="ECO:0000313" key="3">
    <source>
        <dbReference type="Proteomes" id="UP001190700"/>
    </source>
</evidence>
<dbReference type="Gene3D" id="2.60.120.680">
    <property type="entry name" value="GOLD domain"/>
    <property type="match status" value="1"/>
</dbReference>
<dbReference type="Pfam" id="PF10300">
    <property type="entry name" value="Iml2-TPR_39"/>
    <property type="match status" value="1"/>
</dbReference>
<organism evidence="2 3">
    <name type="scientific">Cymbomonas tetramitiformis</name>
    <dbReference type="NCBI Taxonomy" id="36881"/>
    <lineage>
        <taxon>Eukaryota</taxon>
        <taxon>Viridiplantae</taxon>
        <taxon>Chlorophyta</taxon>
        <taxon>Pyramimonadophyceae</taxon>
        <taxon>Pyramimonadales</taxon>
        <taxon>Pyramimonadaceae</taxon>
        <taxon>Cymbomonas</taxon>
    </lineage>
</organism>
<reference evidence="2 3" key="1">
    <citation type="journal article" date="2015" name="Genome Biol. Evol.">
        <title>Comparative Genomics of a Bacterivorous Green Alga Reveals Evolutionary Causalities and Consequences of Phago-Mixotrophic Mode of Nutrition.</title>
        <authorList>
            <person name="Burns J.A."/>
            <person name="Paasch A."/>
            <person name="Narechania A."/>
            <person name="Kim E."/>
        </authorList>
    </citation>
    <scope>NUCLEOTIDE SEQUENCE [LARGE SCALE GENOMIC DNA]</scope>
    <source>
        <strain evidence="2 3">PLY_AMNH</strain>
    </source>
</reference>
<accession>A0AAE0KUT3</accession>
<feature type="compositionally biased region" description="Polar residues" evidence="1">
    <location>
        <begin position="817"/>
        <end position="835"/>
    </location>
</feature>
<dbReference type="PANTHER" id="PTHR31859">
    <property type="entry name" value="TETRATRICOPEPTIDE REPEAT PROTEIN 39 FAMILY MEMBER"/>
    <property type="match status" value="1"/>
</dbReference>
<name>A0AAE0KUT3_9CHLO</name>
<keyword evidence="3" id="KW-1185">Reference proteome</keyword>
<dbReference type="EMBL" id="LGRX02016845">
    <property type="protein sequence ID" value="KAK3261526.1"/>
    <property type="molecule type" value="Genomic_DNA"/>
</dbReference>
<comment type="caution">
    <text evidence="2">The sequence shown here is derived from an EMBL/GenBank/DDBJ whole genome shotgun (WGS) entry which is preliminary data.</text>
</comment>
<feature type="region of interest" description="Disordered" evidence="1">
    <location>
        <begin position="798"/>
        <end position="835"/>
    </location>
</feature>
<protein>
    <submittedName>
        <fullName evidence="2">Uncharacterized protein</fullName>
    </submittedName>
</protein>
<gene>
    <name evidence="2" type="ORF">CYMTET_29568</name>
</gene>
<proteinExistence type="predicted"/>
<sequence length="835" mass="91697">MAQKSAAAASDADRYGNAKRRWDANMQKLEKGILYIWTNQLEEAEHMFLVGMGSEEAVADDVVPDFAPAEAAADEATTHAADTGETADDSLERRDLRGCFGLMYSFVGLIRGIASMENNQLEEAIKRLQRTEKLTAHDTNWIGRKVVRGLACLLGGLVMCLQRELLKGVWNILSSWQYIKCFKAEALTYTGVGHEVVRSAALQTIGIFNIILSLLPQSMIRTASYLSGLDCDFAAGLAMVTKCYKEEGICAPFAASAMLAYRLDLSTFLGHVQSEEDLSTCKEIIDWANRRYPGSFLFSDKESLYWATRRDLHAALGCVERAAVLPCLKELPAFRWLMLYRQSIFWCARLGWGEAGPLFEAAMTVYVEAKRRAMVPCMAVHALLCYSLAGDQPSADRMLSVLEEHRRGSKKNWGRQDTLAFEKCEELQGSRGTPRAEVLPLMESMMFLFRLAGWMQPQHSAELHALLQRVSEAGASEERVRAAACRAEAYRQQEQMQQASGICMEALPLTTNCKGLAAEVAAARLHLTFAQVHAEMGNSLHGLVALQGLSKMKGYAAQKDLAFKSTMLKQRLELQVVSQYTGLKLSPGKQEIIEVYLDAGETAEWDWVVQAQSVEFWATFCPAANQRESVQVAPKSVHDSSTGVVSGRLPKALVTSGGLLKLCWCNASYMNLGRVVTYRVNCVVTNPEQSGTYSAHQQLDADEHLITEEKHAPACALDPASPLTGASAAHSSVELFEATRTGLNKSPISLEICENLSDGSETYSRDLEPCDSLPSAYEVPWSFTQSGSIALDGLHGECASDSSGDTDYDSASDFGEGNQNAFEFTESSASTDEKV</sequence>
<dbReference type="AlphaFoldDB" id="A0AAE0KUT3"/>
<dbReference type="PANTHER" id="PTHR31859:SF1">
    <property type="entry name" value="TETRATRICOPEPTIDE REPEAT PROTEIN 39C"/>
    <property type="match status" value="1"/>
</dbReference>
<dbReference type="InterPro" id="IPR019412">
    <property type="entry name" value="IML2/TPR_39"/>
</dbReference>
<dbReference type="Proteomes" id="UP001190700">
    <property type="component" value="Unassembled WGS sequence"/>
</dbReference>